<evidence type="ECO:0000313" key="1">
    <source>
        <dbReference type="EMBL" id="RFM24454.1"/>
    </source>
</evidence>
<name>A0A395M3F5_9BACT</name>
<accession>A0A395M3F5</accession>
<dbReference type="Proteomes" id="UP000266389">
    <property type="component" value="Unassembled WGS sequence"/>
</dbReference>
<gene>
    <name evidence="1" type="ORF">D0433_05560</name>
</gene>
<reference evidence="1 2" key="1">
    <citation type="journal article" date="2011" name="ISME J.">
        <title>Community ecology of hot spring cyanobacterial mats: predominant populations and their functional potential.</title>
        <authorList>
            <person name="Klatt C.G."/>
            <person name="Wood J.M."/>
            <person name="Rusch D.B."/>
            <person name="Bateson M.M."/>
            <person name="Hamamura N."/>
            <person name="Heidelberg J.F."/>
            <person name="Grossman A.R."/>
            <person name="Bhaya D."/>
            <person name="Cohan F.M."/>
            <person name="Kuhl M."/>
            <person name="Bryant D.A."/>
            <person name="Ward D.M."/>
        </authorList>
    </citation>
    <scope>NUCLEOTIDE SEQUENCE [LARGE SCALE GENOMIC DNA]</scope>
    <source>
        <strain evidence="1">OS</strain>
    </source>
</reference>
<sequence>MEKTNSFVERYLPLKRLSEIYNLSVPSLKILLHVAKQRGIELPVRKRVKRQYLYDRIAFNNWLWEHAEKLKVDFHFTQKDKTEK</sequence>
<protein>
    <submittedName>
        <fullName evidence="1">Uncharacterized protein</fullName>
    </submittedName>
</protein>
<evidence type="ECO:0000313" key="2">
    <source>
        <dbReference type="Proteomes" id="UP000266389"/>
    </source>
</evidence>
<comment type="caution">
    <text evidence="1">The sequence shown here is derived from an EMBL/GenBank/DDBJ whole genome shotgun (WGS) entry which is preliminary data.</text>
</comment>
<dbReference type="AlphaFoldDB" id="A0A395M3F5"/>
<dbReference type="EMBL" id="PHFL01000039">
    <property type="protein sequence ID" value="RFM24454.1"/>
    <property type="molecule type" value="Genomic_DNA"/>
</dbReference>
<proteinExistence type="predicted"/>
<organism evidence="1 2">
    <name type="scientific">Candidatus Thermochlorobacter aerophilus</name>
    <dbReference type="NCBI Taxonomy" id="1868324"/>
    <lineage>
        <taxon>Bacteria</taxon>
        <taxon>Pseudomonadati</taxon>
        <taxon>Chlorobiota</taxon>
        <taxon>Chlorobiia</taxon>
        <taxon>Chlorobiales</taxon>
        <taxon>Candidatus Thermochlorobacteriaceae</taxon>
        <taxon>Candidatus Thermochlorobacter</taxon>
    </lineage>
</organism>